<dbReference type="AlphaFoldDB" id="A0A1B6CP02"/>
<evidence type="ECO:0000313" key="2">
    <source>
        <dbReference type="EMBL" id="JAS29044.1"/>
    </source>
</evidence>
<proteinExistence type="predicted"/>
<name>A0A1B6CP02_9HEMI</name>
<sequence>MSKKNRTEIIKEVIATMNDVAKVKNEEDEFDQFGSFIATQLKQLPAISALESQEKILSILTKERISIIKGATKHHSYGIQQHGQENETIIEDHLEEEEEFDTIEVPVDGTYLTSEPTEETEIL</sequence>
<reference evidence="1" key="1">
    <citation type="submission" date="2015-12" db="EMBL/GenBank/DDBJ databases">
        <title>De novo transcriptome assembly of four potential Pierce s Disease insect vectors from Arizona vineyards.</title>
        <authorList>
            <person name="Tassone E.E."/>
        </authorList>
    </citation>
    <scope>NUCLEOTIDE SEQUENCE</scope>
</reference>
<accession>A0A1B6CP02</accession>
<organism evidence="1">
    <name type="scientific">Clastoptera arizonana</name>
    <name type="common">Arizona spittle bug</name>
    <dbReference type="NCBI Taxonomy" id="38151"/>
    <lineage>
        <taxon>Eukaryota</taxon>
        <taxon>Metazoa</taxon>
        <taxon>Ecdysozoa</taxon>
        <taxon>Arthropoda</taxon>
        <taxon>Hexapoda</taxon>
        <taxon>Insecta</taxon>
        <taxon>Pterygota</taxon>
        <taxon>Neoptera</taxon>
        <taxon>Paraneoptera</taxon>
        <taxon>Hemiptera</taxon>
        <taxon>Auchenorrhyncha</taxon>
        <taxon>Cercopoidea</taxon>
        <taxon>Clastopteridae</taxon>
        <taxon>Clastoptera</taxon>
    </lineage>
</organism>
<dbReference type="EMBL" id="GEDC01008254">
    <property type="protein sequence ID" value="JAS29044.1"/>
    <property type="molecule type" value="Transcribed_RNA"/>
</dbReference>
<evidence type="ECO:0008006" key="3">
    <source>
        <dbReference type="Google" id="ProtNLM"/>
    </source>
</evidence>
<gene>
    <name evidence="2" type="ORF">g.3930</name>
    <name evidence="1" type="ORF">g.3931</name>
</gene>
<evidence type="ECO:0000313" key="1">
    <source>
        <dbReference type="EMBL" id="JAS15217.1"/>
    </source>
</evidence>
<protein>
    <recommendedName>
        <fullName evidence="3">BESS domain-containing protein</fullName>
    </recommendedName>
</protein>
<dbReference type="EMBL" id="GEDC01022081">
    <property type="protein sequence ID" value="JAS15217.1"/>
    <property type="molecule type" value="Transcribed_RNA"/>
</dbReference>